<comment type="pathway">
    <text evidence="3">Secondary metabolite biosynthesis; terpenoid biosynthesis.</text>
</comment>
<feature type="transmembrane region" description="Helical" evidence="10">
    <location>
        <begin position="129"/>
        <end position="146"/>
    </location>
</feature>
<keyword evidence="8 10" id="KW-0472">Membrane</keyword>
<dbReference type="GO" id="GO:0005743">
    <property type="term" value="C:mitochondrial inner membrane"/>
    <property type="evidence" value="ECO:0007669"/>
    <property type="project" value="UniProtKB-SubCell"/>
</dbReference>
<keyword evidence="12" id="KW-1185">Reference proteome</keyword>
<feature type="transmembrane region" description="Helical" evidence="10">
    <location>
        <begin position="222"/>
        <end position="242"/>
    </location>
</feature>
<keyword evidence="10" id="KW-0414">Isoprene biosynthesis</keyword>
<dbReference type="GO" id="GO:0006744">
    <property type="term" value="P:ubiquinone biosynthetic process"/>
    <property type="evidence" value="ECO:0007669"/>
    <property type="project" value="UniProtKB-UniRule"/>
</dbReference>
<gene>
    <name evidence="11" type="ORF">DL764_008972</name>
</gene>
<dbReference type="FunFam" id="1.20.120.1780:FF:000001">
    <property type="entry name" value="4-hydroxybenzoate octaprenyltransferase"/>
    <property type="match status" value="1"/>
</dbReference>
<dbReference type="HAMAP" id="MF_01635">
    <property type="entry name" value="UbiA"/>
    <property type="match status" value="1"/>
</dbReference>
<dbReference type="Gene3D" id="1.10.357.140">
    <property type="entry name" value="UbiA prenyltransferase"/>
    <property type="match status" value="1"/>
</dbReference>
<dbReference type="Pfam" id="PF01040">
    <property type="entry name" value="UbiA"/>
    <property type="match status" value="1"/>
</dbReference>
<dbReference type="InterPro" id="IPR044878">
    <property type="entry name" value="UbiA_sf"/>
</dbReference>
<organism evidence="11 12">
    <name type="scientific">Monosporascus ibericus</name>
    <dbReference type="NCBI Taxonomy" id="155417"/>
    <lineage>
        <taxon>Eukaryota</taxon>
        <taxon>Fungi</taxon>
        <taxon>Dikarya</taxon>
        <taxon>Ascomycota</taxon>
        <taxon>Pezizomycotina</taxon>
        <taxon>Sordariomycetes</taxon>
        <taxon>Xylariomycetidae</taxon>
        <taxon>Xylariales</taxon>
        <taxon>Xylariales incertae sedis</taxon>
        <taxon>Monosporascus</taxon>
    </lineage>
</organism>
<keyword evidence="6 10" id="KW-0812">Transmembrane</keyword>
<dbReference type="GO" id="GO:0016114">
    <property type="term" value="P:terpenoid biosynthetic process"/>
    <property type="evidence" value="ECO:0007669"/>
    <property type="project" value="UniProtKB-UniPathway"/>
</dbReference>
<dbReference type="GO" id="GO:0008412">
    <property type="term" value="F:4-hydroxybenzoate polyprenyltransferase activity"/>
    <property type="evidence" value="ECO:0007669"/>
    <property type="project" value="UniProtKB-EC"/>
</dbReference>
<dbReference type="InterPro" id="IPR030470">
    <property type="entry name" value="UbiA_prenylTrfase_CS"/>
</dbReference>
<dbReference type="STRING" id="155417.A0A4Q4SW96"/>
<dbReference type="OrthoDB" id="18170at2759"/>
<dbReference type="FunFam" id="1.10.357.140:FF:000008">
    <property type="entry name" value="4-hydroxybenzoate octaprenyltransferase"/>
    <property type="match status" value="1"/>
</dbReference>
<evidence type="ECO:0000256" key="6">
    <source>
        <dbReference type="ARBA" id="ARBA00022692"/>
    </source>
</evidence>
<feature type="transmembrane region" description="Helical" evidence="10">
    <location>
        <begin position="254"/>
        <end position="276"/>
    </location>
</feature>
<feature type="transmembrane region" description="Helical" evidence="10">
    <location>
        <begin position="317"/>
        <end position="335"/>
    </location>
</feature>
<dbReference type="Gene3D" id="1.20.120.1780">
    <property type="entry name" value="UbiA prenyltransferase"/>
    <property type="match status" value="1"/>
</dbReference>
<evidence type="ECO:0000256" key="8">
    <source>
        <dbReference type="ARBA" id="ARBA00023136"/>
    </source>
</evidence>
<keyword evidence="7 10" id="KW-1133">Transmembrane helix</keyword>
<dbReference type="InterPro" id="IPR006370">
    <property type="entry name" value="HB_polyprenyltransferase-like"/>
</dbReference>
<dbReference type="PANTHER" id="PTHR11048">
    <property type="entry name" value="PRENYLTRANSFERASES"/>
    <property type="match status" value="1"/>
</dbReference>
<keyword evidence="10" id="KW-0831">Ubiquinone biosynthesis</keyword>
<evidence type="ECO:0000256" key="7">
    <source>
        <dbReference type="ARBA" id="ARBA00022989"/>
    </source>
</evidence>
<comment type="catalytic activity">
    <reaction evidence="10">
        <text>an all-trans-polyprenyl diphosphate + 4-hydroxybenzoate = a 4-hydroxy-3-(all-trans-polyprenyl)benzoate + diphosphate</text>
        <dbReference type="Rhea" id="RHEA:44504"/>
        <dbReference type="Rhea" id="RHEA-COMP:9514"/>
        <dbReference type="Rhea" id="RHEA-COMP:9564"/>
        <dbReference type="ChEBI" id="CHEBI:17879"/>
        <dbReference type="ChEBI" id="CHEBI:33019"/>
        <dbReference type="ChEBI" id="CHEBI:58914"/>
        <dbReference type="ChEBI" id="CHEBI:78396"/>
        <dbReference type="EC" id="2.5.1.39"/>
    </reaction>
</comment>
<dbReference type="UniPathway" id="UPA00213"/>
<evidence type="ECO:0000256" key="5">
    <source>
        <dbReference type="ARBA" id="ARBA00022679"/>
    </source>
</evidence>
<proteinExistence type="inferred from homology"/>
<comment type="subcellular location">
    <subcellularLocation>
        <location evidence="2">Membrane</location>
        <topology evidence="2">Multi-pass membrane protein</topology>
    </subcellularLocation>
    <subcellularLocation>
        <location evidence="10">Mitochondrion inner membrane</location>
        <topology evidence="10">Multi-pass membrane protein</topology>
        <orientation evidence="10">Matrix side</orientation>
    </subcellularLocation>
</comment>
<comment type="similarity">
    <text evidence="4 10">Belongs to the UbiA prenyltransferase family.</text>
</comment>
<dbReference type="UniPathway" id="UPA00232"/>
<dbReference type="PROSITE" id="PS00943">
    <property type="entry name" value="UBIA"/>
    <property type="match status" value="1"/>
</dbReference>
<protein>
    <recommendedName>
        <fullName evidence="10">4-hydroxybenzoate polyprenyltransferase, mitochondrial</fullName>
        <shortName evidence="10">4-HB polyprenyltransferase</shortName>
        <ecNumber evidence="10">2.5.1.39</ecNumber>
    </recommendedName>
    <alternativeName>
        <fullName evidence="10">Para-hydroxybenzoate--polyprenyltransferase</fullName>
        <shortName evidence="10">PHB:PPT</shortName>
        <shortName evidence="10">PHB:polyprenyltransferase</shortName>
    </alternativeName>
</protein>
<evidence type="ECO:0000256" key="1">
    <source>
        <dbReference type="ARBA" id="ARBA00001946"/>
    </source>
</evidence>
<evidence type="ECO:0000256" key="10">
    <source>
        <dbReference type="HAMAP-Rule" id="MF_03189"/>
    </source>
</evidence>
<evidence type="ECO:0000256" key="3">
    <source>
        <dbReference type="ARBA" id="ARBA00004721"/>
    </source>
</evidence>
<dbReference type="EMBL" id="QJNU01000771">
    <property type="protein sequence ID" value="RYO86678.1"/>
    <property type="molecule type" value="Genomic_DNA"/>
</dbReference>
<keyword evidence="10" id="KW-0999">Mitochondrion inner membrane</keyword>
<evidence type="ECO:0000313" key="12">
    <source>
        <dbReference type="Proteomes" id="UP000293360"/>
    </source>
</evidence>
<name>A0A4Q4SW96_9PEZI</name>
<dbReference type="PANTHER" id="PTHR11048:SF28">
    <property type="entry name" value="4-HYDROXYBENZOATE POLYPRENYLTRANSFERASE, MITOCHONDRIAL"/>
    <property type="match status" value="1"/>
</dbReference>
<feature type="transmembrane region" description="Helical" evidence="10">
    <location>
        <begin position="390"/>
        <end position="407"/>
    </location>
</feature>
<dbReference type="InterPro" id="IPR039653">
    <property type="entry name" value="Prenyltransferase"/>
</dbReference>
<evidence type="ECO:0000313" key="11">
    <source>
        <dbReference type="EMBL" id="RYO86678.1"/>
    </source>
</evidence>
<comment type="caution">
    <text evidence="11">The sequence shown here is derived from an EMBL/GenBank/DDBJ whole genome shotgun (WGS) entry which is preliminary data.</text>
</comment>
<evidence type="ECO:0000256" key="2">
    <source>
        <dbReference type="ARBA" id="ARBA00004141"/>
    </source>
</evidence>
<feature type="transmembrane region" description="Helical" evidence="10">
    <location>
        <begin position="196"/>
        <end position="216"/>
    </location>
</feature>
<comment type="pathway">
    <text evidence="10">Cofactor biosynthesis; ubiquinone biosynthesis.</text>
</comment>
<dbReference type="AlphaFoldDB" id="A0A4Q4SW96"/>
<dbReference type="InterPro" id="IPR000537">
    <property type="entry name" value="UbiA_prenyltransferase"/>
</dbReference>
<keyword evidence="5 10" id="KW-0808">Transferase</keyword>
<keyword evidence="10" id="KW-0496">Mitochondrion</keyword>
<dbReference type="Proteomes" id="UP000293360">
    <property type="component" value="Unassembled WGS sequence"/>
</dbReference>
<evidence type="ECO:0000256" key="9">
    <source>
        <dbReference type="ARBA" id="ARBA00023180"/>
    </source>
</evidence>
<feature type="transmembrane region" description="Helical" evidence="10">
    <location>
        <begin position="152"/>
        <end position="176"/>
    </location>
</feature>
<dbReference type="CDD" id="cd13959">
    <property type="entry name" value="PT_UbiA_COQ2"/>
    <property type="match status" value="1"/>
</dbReference>
<comment type="function">
    <text evidence="10">Catalyzes the prenylation of para-hydroxybenzoate (PHB) with an all-trans polyprenyl group. Mediates the second step in the final reaction sequence of coenzyme Q (CoQ) biosynthesis, which is the condensation of the polyisoprenoid side chain with PHB, generating the first membrane-bound Q intermediate.</text>
</comment>
<reference evidence="11 12" key="1">
    <citation type="submission" date="2018-06" db="EMBL/GenBank/DDBJ databases">
        <title>Complete Genomes of Monosporascus.</title>
        <authorList>
            <person name="Robinson A.J."/>
            <person name="Natvig D.O."/>
        </authorList>
    </citation>
    <scope>NUCLEOTIDE SEQUENCE [LARGE SCALE GENOMIC DNA]</scope>
    <source>
        <strain evidence="11 12">CBS 110550</strain>
    </source>
</reference>
<keyword evidence="9" id="KW-0325">Glycoprotein</keyword>
<evidence type="ECO:0000256" key="4">
    <source>
        <dbReference type="ARBA" id="ARBA00005985"/>
    </source>
</evidence>
<comment type="cofactor">
    <cofactor evidence="1 10">
        <name>Mg(2+)</name>
        <dbReference type="ChEBI" id="CHEBI:18420"/>
    </cofactor>
</comment>
<sequence length="465" mass="49776">MTSRNIGHYGSRWLCHRPVSTSLSRLCMRTYRGHDAGPGRLVSNLHRPPPSSSTALGFPKPRCIIFPPLASRFINVNRLAHTFDSSFDSPRSTPASTYKPPTTGLLSRLPPSWVPYAELLRLDKPVGTYYLFFPCLFSTLLAAPLTDPATPPLAVFSTGVLFFAGALIMRGVGCAINDLWDRNLDPHVTRTRLRPLARGAITPLRGTAFVGANLLAGLGVLLQFPPVCLLYGVPSLVLVALYPLAKRVTYYPQFVLGLTFSWGAIMGFPALGVDFLDAASLSHSLLGPNVASFLGIGVAPTTAAVGHQLSSGVGSNAALAAAFLYASNVSWTVLYDMIYAHMDIRDDAKAGIKSIALAHASTTKQVLTLLAAVQISLLGAAGLAAGAGPAFFVGSCGGAALTLGWMIKRVRLESVKDCWWWFRNGCWMTGGVISVGLGTDYLVRYFEAKRGDGKSDEAIKNDEAD</sequence>
<accession>A0A4Q4SW96</accession>
<dbReference type="EC" id="2.5.1.39" evidence="10"/>